<dbReference type="Gene3D" id="1.20.1250.20">
    <property type="entry name" value="MFS general substrate transporter like domains"/>
    <property type="match status" value="2"/>
</dbReference>
<proteinExistence type="predicted"/>
<dbReference type="PANTHER" id="PTHR43124">
    <property type="entry name" value="PURINE EFFLUX PUMP PBUE"/>
    <property type="match status" value="1"/>
</dbReference>
<organism evidence="8 9">
    <name type="scientific">Streptomyces lydicus</name>
    <dbReference type="NCBI Taxonomy" id="47763"/>
    <lineage>
        <taxon>Bacteria</taxon>
        <taxon>Bacillati</taxon>
        <taxon>Actinomycetota</taxon>
        <taxon>Actinomycetes</taxon>
        <taxon>Kitasatosporales</taxon>
        <taxon>Streptomycetaceae</taxon>
        <taxon>Streptomyces</taxon>
    </lineage>
</organism>
<feature type="region of interest" description="Disordered" evidence="6">
    <location>
        <begin position="380"/>
        <end position="403"/>
    </location>
</feature>
<feature type="transmembrane region" description="Helical" evidence="7">
    <location>
        <begin position="159"/>
        <end position="180"/>
    </location>
</feature>
<dbReference type="Pfam" id="PF07690">
    <property type="entry name" value="MFS_1"/>
    <property type="match status" value="1"/>
</dbReference>
<dbReference type="InterPro" id="IPR011701">
    <property type="entry name" value="MFS"/>
</dbReference>
<dbReference type="SUPFAM" id="SSF103473">
    <property type="entry name" value="MFS general substrate transporter"/>
    <property type="match status" value="1"/>
</dbReference>
<keyword evidence="3 7" id="KW-0812">Transmembrane</keyword>
<dbReference type="EMBL" id="CP029042">
    <property type="protein sequence ID" value="AZS75020.1"/>
    <property type="molecule type" value="Genomic_DNA"/>
</dbReference>
<evidence type="ECO:0000256" key="3">
    <source>
        <dbReference type="ARBA" id="ARBA00022692"/>
    </source>
</evidence>
<feature type="transmembrane region" description="Helical" evidence="7">
    <location>
        <begin position="105"/>
        <end position="127"/>
    </location>
</feature>
<dbReference type="PANTHER" id="PTHR43124:SF10">
    <property type="entry name" value="PURINE EFFLUX PUMP PBUE"/>
    <property type="match status" value="1"/>
</dbReference>
<dbReference type="AlphaFoldDB" id="A0A3S9YJ61"/>
<sequence length="403" mass="38673">MASGRGTALGARVLTALIAGVTVGNIGGNLLPVLLTDYSSGLRLSHTVAGVLAAAQLLATAAVALLLARRAERPGRVRTARIGCLVAGAGFAGAGLAQAPAQLAVAQVVAGAGLGAVFAVSSAGLASTDDADRASTLTVFGSTVGTAILLPMVPAVNDIGGAGAGFAVVAGSCGVAYVLVGGLPDGGEACDAGLGSAQPGPGSAPGPVLLGAVALLAATDQGAWSYAAVLGEEHVHLSSSAVSWVLAVAGIGALAGITAASLASRRLGRAPALLGCLLLEAAAKWAVARGDSAAAYAVATVLWQACYLAVLMLLISAMAEIDPGGRWVAAGSGAVAVGTALGPPAVGKVLDVTSAPTLGVILAFATCIAAGPLLRVARAGATAPPSPPRTVSGPPSSSERQSS</sequence>
<protein>
    <submittedName>
        <fullName evidence="8">MFS transporter</fullName>
    </submittedName>
</protein>
<feature type="compositionally biased region" description="Low complexity" evidence="6">
    <location>
        <begin position="389"/>
        <end position="403"/>
    </location>
</feature>
<dbReference type="GO" id="GO:0022857">
    <property type="term" value="F:transmembrane transporter activity"/>
    <property type="evidence" value="ECO:0007669"/>
    <property type="project" value="InterPro"/>
</dbReference>
<evidence type="ECO:0000313" key="8">
    <source>
        <dbReference type="EMBL" id="AZS75020.1"/>
    </source>
</evidence>
<feature type="transmembrane region" description="Helical" evidence="7">
    <location>
        <begin position="293"/>
        <end position="315"/>
    </location>
</feature>
<evidence type="ECO:0000256" key="7">
    <source>
        <dbReference type="SAM" id="Phobius"/>
    </source>
</evidence>
<dbReference type="InterPro" id="IPR050189">
    <property type="entry name" value="MFS_Efflux_Transporters"/>
</dbReference>
<feature type="transmembrane region" description="Helical" evidence="7">
    <location>
        <begin position="48"/>
        <end position="68"/>
    </location>
</feature>
<feature type="transmembrane region" description="Helical" evidence="7">
    <location>
        <begin position="241"/>
        <end position="263"/>
    </location>
</feature>
<dbReference type="Proteomes" id="UP000275579">
    <property type="component" value="Chromosome"/>
</dbReference>
<dbReference type="GO" id="GO:0005886">
    <property type="term" value="C:plasma membrane"/>
    <property type="evidence" value="ECO:0007669"/>
    <property type="project" value="UniProtKB-SubCell"/>
</dbReference>
<evidence type="ECO:0000256" key="4">
    <source>
        <dbReference type="ARBA" id="ARBA00022989"/>
    </source>
</evidence>
<keyword evidence="4 7" id="KW-1133">Transmembrane helix</keyword>
<comment type="subcellular location">
    <subcellularLocation>
        <location evidence="1">Cell membrane</location>
        <topology evidence="1">Multi-pass membrane protein</topology>
    </subcellularLocation>
</comment>
<accession>A0A3S9YJ61</accession>
<name>A0A3S9YJ61_9ACTN</name>
<evidence type="ECO:0000313" key="9">
    <source>
        <dbReference type="Proteomes" id="UP000275579"/>
    </source>
</evidence>
<feature type="transmembrane region" description="Helical" evidence="7">
    <location>
        <begin position="358"/>
        <end position="377"/>
    </location>
</feature>
<feature type="transmembrane region" description="Helical" evidence="7">
    <location>
        <begin position="327"/>
        <end position="346"/>
    </location>
</feature>
<keyword evidence="5 7" id="KW-0472">Membrane</keyword>
<evidence type="ECO:0000256" key="6">
    <source>
        <dbReference type="SAM" id="MobiDB-lite"/>
    </source>
</evidence>
<dbReference type="InterPro" id="IPR036259">
    <property type="entry name" value="MFS_trans_sf"/>
</dbReference>
<gene>
    <name evidence="8" type="ORF">DDE74_32515</name>
</gene>
<keyword evidence="2" id="KW-1003">Cell membrane</keyword>
<evidence type="ECO:0000256" key="5">
    <source>
        <dbReference type="ARBA" id="ARBA00023136"/>
    </source>
</evidence>
<reference evidence="8 9" key="1">
    <citation type="submission" date="2018-04" db="EMBL/GenBank/DDBJ databases">
        <title>Complete genome sequences of Streptomyces lydicus strain WYEC and characterization of antagonistic properties of biological control agents.</title>
        <authorList>
            <person name="Mariita R.M."/>
            <person name="Sello J.K."/>
        </authorList>
    </citation>
    <scope>NUCLEOTIDE SEQUENCE [LARGE SCALE GENOMIC DNA]</scope>
    <source>
        <strain evidence="8 9">WYEC 108</strain>
    </source>
</reference>
<evidence type="ECO:0000256" key="2">
    <source>
        <dbReference type="ARBA" id="ARBA00022475"/>
    </source>
</evidence>
<feature type="transmembrane region" description="Helical" evidence="7">
    <location>
        <begin position="80"/>
        <end position="99"/>
    </location>
</feature>
<feature type="transmembrane region" description="Helical" evidence="7">
    <location>
        <begin position="134"/>
        <end position="153"/>
    </location>
</feature>
<evidence type="ECO:0000256" key="1">
    <source>
        <dbReference type="ARBA" id="ARBA00004651"/>
    </source>
</evidence>